<comment type="caution">
    <text evidence="1">The sequence shown here is derived from an EMBL/GenBank/DDBJ whole genome shotgun (WGS) entry which is preliminary data.</text>
</comment>
<name>A0ACC3B722_9EURO</name>
<evidence type="ECO:0000313" key="2">
    <source>
        <dbReference type="Proteomes" id="UP001177260"/>
    </source>
</evidence>
<sequence>MTRLRGASVSSYETSRGSIDRPQHRSKLPPNAPEIIAQNTVDVSDPAQVLLWYKDERRRHFNLLVRRYKNQLLYGCQDPGCQTATCASYRRRVTEGPFRRYTELSARTLACYLASLDNAESGLCRNSPRVPSDLSSQDSHQRRSKRRTRALPTNDTCRDRSGSSAAGHNVPNGTSPQTPSTRNADSSGVKCNASRNSSEFDLQKHSEYLPLDESGTIQQMKDPKSFTQNLFDTLSLRMIEWLPLRRSPSSICPDQDQTSARTAARSPKPDIRHAQVQSDSEKQSKGRDRPSQYHALPGSHPHTPSSRATGNQTAAVEVRMANQQFKRRSLTEMDQWRHSPRSSLEDKTLTELKPARKLSFNAHTSTDESVNTPSPPALKHHPQKHRGRTGDTPGGTSLEQRKKERRVSWDGAKLLNDAQYYDAQKPTAAIAERQRALEEEEAQSPSEHEPRPKGVHSKRAFSTIQAVTHLTGEIIDGLRQLMVLSEDDAERWKDELAYIESIGTLEDSEWRFATPRQRQVFAFVAQSIFYALGSTKHILQSFRQPTAGPTEVVEQGTVHPRINMQQLQPSLRKLFSICPKDLIFHSLWAGLETLFIPPRELSTPSKPSRRSSYNSTSGASLSAPIISRQTTESLRSEPISDANAADIATVALFALASSLPEIDKPTWRGLLQMRSTGAVASSFEMQKLPLHNTRLIIGVTDVLEHELALRLLGRLVRALTARLAFYEISKARQPYTSDSPKHQRSSVLDLLINNLSENHESSTANLNDSNQAQPPNPPAIIAEWLRTLFLKEWDGNPEMPKSSTVGGAVQILSMMYKERSRLGLVPEDFHTHFLSERLEPLELPVEWMGRVPNNKTMHLLSYPFLFPPSALVIYFRALNYAAMSKHYEAATTITRHVTQTAFGAIQIQEDVPLLSRLKTSMTTYLVLVVRRDSLLTDALNQLWRRERRELMRPLKVQIGLEEGEEGLDHGGVQQEFFRLVMAEVMDPCYGMFTTDGRTRVSWFQPCSLEPLYKFELLGLLVSIAVYNGLTLPINFPTAFYRKLLGLKVKHLEHIQDGWPELTKGLEGLLNWDDGDVGDIFMRTYEYSFEAFGSVETVDMHKVGKDAPWPLPSALLRAGSGTNRPFPPPWSDVRRFTDRMSLSPPSSMAAEATDSHADLATKSVDGSVPVQSPTPPAEEAPLVTNENRAQFVKDYIFWLTDKSIRPQYEAFAQGFYTCLDRAALSIFTPEALKTVVEGYQEIDVAELEGHARYEGGFGPTHRTIRSFWSVVRGYSAAQKAQLLEFVTASDRVPVNGIPSIMFVIQKNGVGDTRLPTSLTCFGRLLLPEYSSKSVLEEKLSKALENARGFGVA</sequence>
<keyword evidence="2" id="KW-1185">Reference proteome</keyword>
<dbReference type="Proteomes" id="UP001177260">
    <property type="component" value="Unassembled WGS sequence"/>
</dbReference>
<evidence type="ECO:0000313" key="1">
    <source>
        <dbReference type="EMBL" id="KAK1146278.1"/>
    </source>
</evidence>
<organism evidence="1 2">
    <name type="scientific">Aspergillus melleus</name>
    <dbReference type="NCBI Taxonomy" id="138277"/>
    <lineage>
        <taxon>Eukaryota</taxon>
        <taxon>Fungi</taxon>
        <taxon>Dikarya</taxon>
        <taxon>Ascomycota</taxon>
        <taxon>Pezizomycotina</taxon>
        <taxon>Eurotiomycetes</taxon>
        <taxon>Eurotiomycetidae</taxon>
        <taxon>Eurotiales</taxon>
        <taxon>Aspergillaceae</taxon>
        <taxon>Aspergillus</taxon>
        <taxon>Aspergillus subgen. Circumdati</taxon>
    </lineage>
</organism>
<reference evidence="1 2" key="1">
    <citation type="journal article" date="2023" name="ACS Omega">
        <title>Identification of the Neoaspergillic Acid Biosynthesis Gene Cluster by Establishing an In Vitro CRISPR-Ribonucleoprotein Genetic System in Aspergillus melleus.</title>
        <authorList>
            <person name="Yuan B."/>
            <person name="Grau M.F."/>
            <person name="Murata R.M."/>
            <person name="Torok T."/>
            <person name="Venkateswaran K."/>
            <person name="Stajich J.E."/>
            <person name="Wang C.C.C."/>
        </authorList>
    </citation>
    <scope>NUCLEOTIDE SEQUENCE [LARGE SCALE GENOMIC DNA]</scope>
    <source>
        <strain evidence="1 2">IMV 1140</strain>
    </source>
</reference>
<protein>
    <submittedName>
        <fullName evidence="1">Uncharacterized protein</fullName>
    </submittedName>
</protein>
<proteinExistence type="predicted"/>
<dbReference type="EMBL" id="JAOPJF010000018">
    <property type="protein sequence ID" value="KAK1146278.1"/>
    <property type="molecule type" value="Genomic_DNA"/>
</dbReference>
<accession>A0ACC3B722</accession>
<gene>
    <name evidence="1" type="ORF">N8T08_003065</name>
</gene>